<sequence>MISVKEKENFHLSKWYLDTIDEKGDAVIYYIAHLRWKNLNLYYYNRLSYTAGKGVENKIRLKRVPIPEWEGTTLRWSHAMEVAEWQAQIPPVREILLYSEKGHIEWNCLLPHGRTTLTEGNRKIEGLGYAEQLNMTLLPWKFDIGELYWGRFLSSEHSIIWIEWRGPIPKFLVFHNGRRYDSGVVSETAVSFDGFRLIFSEQQVLRNGSLWQTLFSCFPWFKQIFPLKILLTVECKWRSKGTLYTEEKELEKGWSIYEKVTWK</sequence>
<evidence type="ECO:0000313" key="2">
    <source>
        <dbReference type="Proteomes" id="UP000676386"/>
    </source>
</evidence>
<reference evidence="1 2" key="1">
    <citation type="submission" date="2021-04" db="EMBL/GenBank/DDBJ databases">
        <title>Chitinophaga sp. nov., isolated from the rhizosphere soil.</title>
        <authorList>
            <person name="He S."/>
        </authorList>
    </citation>
    <scope>NUCLEOTIDE SEQUENCE [LARGE SCALE GENOMIC DNA]</scope>
    <source>
        <strain evidence="1 2">2R12</strain>
    </source>
</reference>
<dbReference type="EMBL" id="JAGTXB010000011">
    <property type="protein sequence ID" value="MBS0029956.1"/>
    <property type="molecule type" value="Genomic_DNA"/>
</dbReference>
<protein>
    <submittedName>
        <fullName evidence="1">Uncharacterized protein</fullName>
    </submittedName>
</protein>
<proteinExistence type="predicted"/>
<name>A0ABS5J418_9BACT</name>
<evidence type="ECO:0000313" key="1">
    <source>
        <dbReference type="EMBL" id="MBS0029956.1"/>
    </source>
</evidence>
<dbReference type="RefSeq" id="WP_211975079.1">
    <property type="nucleotide sequence ID" value="NZ_CBFHAM010000017.1"/>
</dbReference>
<organism evidence="1 2">
    <name type="scientific">Chitinophaga hostae</name>
    <dbReference type="NCBI Taxonomy" id="2831022"/>
    <lineage>
        <taxon>Bacteria</taxon>
        <taxon>Pseudomonadati</taxon>
        <taxon>Bacteroidota</taxon>
        <taxon>Chitinophagia</taxon>
        <taxon>Chitinophagales</taxon>
        <taxon>Chitinophagaceae</taxon>
        <taxon>Chitinophaga</taxon>
    </lineage>
</organism>
<gene>
    <name evidence="1" type="ORF">KE626_21710</name>
</gene>
<dbReference type="Proteomes" id="UP000676386">
    <property type="component" value="Unassembled WGS sequence"/>
</dbReference>
<keyword evidence="2" id="KW-1185">Reference proteome</keyword>
<accession>A0ABS5J418</accession>
<comment type="caution">
    <text evidence="1">The sequence shown here is derived from an EMBL/GenBank/DDBJ whole genome shotgun (WGS) entry which is preliminary data.</text>
</comment>